<dbReference type="Pfam" id="PF01548">
    <property type="entry name" value="DEDD_Tnp_IS110"/>
    <property type="match status" value="1"/>
</dbReference>
<reference evidence="4 5" key="1">
    <citation type="submission" date="2014-02" db="EMBL/GenBank/DDBJ databases">
        <title>The small core and large imbalanced accessory genome model reveals a collaborative survival strategy of Sorangium cellulosum strains in nature.</title>
        <authorList>
            <person name="Han K."/>
            <person name="Peng R."/>
            <person name="Blom J."/>
            <person name="Li Y.-Z."/>
        </authorList>
    </citation>
    <scope>NUCLEOTIDE SEQUENCE [LARGE SCALE GENOMIC DNA]</scope>
    <source>
        <strain evidence="4 5">So0011-07</strain>
    </source>
</reference>
<proteinExistence type="predicted"/>
<comment type="caution">
    <text evidence="4">The sequence shown here is derived from an EMBL/GenBank/DDBJ whole genome shotgun (WGS) entry which is preliminary data.</text>
</comment>
<dbReference type="PANTHER" id="PTHR33055:SF15">
    <property type="entry name" value="TRANSPOSASE-RELATED"/>
    <property type="match status" value="1"/>
</dbReference>
<sequence>MDVHHERCAGLDVHKDTVVACARVLVDGKVERSLRTFGTTTRELLSLADWIEELGCTHVAMEATGVYWKPIWHVLEGRFALILGNARHLRNVPGRKTDVNDATWIAELLAHGLIRGSFVPPTPTQELRDLTRTRKQLVREMTQHTQRIQKTLEDANIKLSSVVSDTLGASGRAILDAIVAGETDPEQLAQRATSRLKASRAELAEALRGHVTDHHRFLLGMHLRVYDDLQRAVRDVEARIERELAPFRDQIERLKTIPGINDVAAQVIAAEIGLDMNRFPTENHLKSWAGLCPRNDTSAGKRKSTRLRDGAPWLKTTLVQAAWSAATRTKGTYYRAQYHRIRARRGHKKAVMAVAASMLTAAYHILRNGTTYQELGSTYFDKRDAGRVANRLLRRLADLGFQVEVKAAA</sequence>
<dbReference type="PANTHER" id="PTHR33055">
    <property type="entry name" value="TRANSPOSASE FOR INSERTION SEQUENCE ELEMENT IS1111A"/>
    <property type="match status" value="1"/>
</dbReference>
<evidence type="ECO:0000313" key="5">
    <source>
        <dbReference type="Proteomes" id="UP000075635"/>
    </source>
</evidence>
<evidence type="ECO:0000313" key="4">
    <source>
        <dbReference type="EMBL" id="KYF78237.1"/>
    </source>
</evidence>
<gene>
    <name evidence="4" type="ORF">BE17_36480</name>
</gene>
<dbReference type="GO" id="GO:0006313">
    <property type="term" value="P:DNA transposition"/>
    <property type="evidence" value="ECO:0007669"/>
    <property type="project" value="InterPro"/>
</dbReference>
<dbReference type="EMBL" id="JEMB01002809">
    <property type="protein sequence ID" value="KYF78237.1"/>
    <property type="molecule type" value="Genomic_DNA"/>
</dbReference>
<dbReference type="AlphaFoldDB" id="A0A150RD64"/>
<dbReference type="InterPro" id="IPR047650">
    <property type="entry name" value="Transpos_IS110"/>
</dbReference>
<feature type="coiled-coil region" evidence="1">
    <location>
        <begin position="127"/>
        <end position="154"/>
    </location>
</feature>
<feature type="domain" description="Transposase IS110-like N-terminal" evidence="2">
    <location>
        <begin position="9"/>
        <end position="155"/>
    </location>
</feature>
<protein>
    <submittedName>
        <fullName evidence="4">Transposase</fullName>
    </submittedName>
</protein>
<dbReference type="InterPro" id="IPR002525">
    <property type="entry name" value="Transp_IS110-like_N"/>
</dbReference>
<dbReference type="GO" id="GO:0004803">
    <property type="term" value="F:transposase activity"/>
    <property type="evidence" value="ECO:0007669"/>
    <property type="project" value="InterPro"/>
</dbReference>
<evidence type="ECO:0000256" key="1">
    <source>
        <dbReference type="SAM" id="Coils"/>
    </source>
</evidence>
<evidence type="ECO:0000259" key="3">
    <source>
        <dbReference type="Pfam" id="PF02371"/>
    </source>
</evidence>
<evidence type="ECO:0000259" key="2">
    <source>
        <dbReference type="Pfam" id="PF01548"/>
    </source>
</evidence>
<feature type="domain" description="Transposase IS116/IS110/IS902 C-terminal" evidence="3">
    <location>
        <begin position="252"/>
        <end position="338"/>
    </location>
</feature>
<dbReference type="GO" id="GO:0003677">
    <property type="term" value="F:DNA binding"/>
    <property type="evidence" value="ECO:0007669"/>
    <property type="project" value="InterPro"/>
</dbReference>
<keyword evidence="1" id="KW-0175">Coiled coil</keyword>
<dbReference type="Pfam" id="PF02371">
    <property type="entry name" value="Transposase_20"/>
    <property type="match status" value="1"/>
</dbReference>
<dbReference type="InterPro" id="IPR003346">
    <property type="entry name" value="Transposase_20"/>
</dbReference>
<accession>A0A150RD64</accession>
<dbReference type="Proteomes" id="UP000075635">
    <property type="component" value="Unassembled WGS sequence"/>
</dbReference>
<name>A0A150RD64_SORCE</name>
<dbReference type="NCBIfam" id="NF033542">
    <property type="entry name" value="transpos_IS110"/>
    <property type="match status" value="1"/>
</dbReference>
<organism evidence="4 5">
    <name type="scientific">Sorangium cellulosum</name>
    <name type="common">Polyangium cellulosum</name>
    <dbReference type="NCBI Taxonomy" id="56"/>
    <lineage>
        <taxon>Bacteria</taxon>
        <taxon>Pseudomonadati</taxon>
        <taxon>Myxococcota</taxon>
        <taxon>Polyangia</taxon>
        <taxon>Polyangiales</taxon>
        <taxon>Polyangiaceae</taxon>
        <taxon>Sorangium</taxon>
    </lineage>
</organism>